<dbReference type="EMBL" id="CP036274">
    <property type="protein sequence ID" value="QDU28458.1"/>
    <property type="molecule type" value="Genomic_DNA"/>
</dbReference>
<dbReference type="KEGG" id="aagg:ETAA8_35580"/>
<sequence length="102" mass="11143">MISLGETIVTLAEAAALLPRRRAGKKVHTSCVYRWTTSGCRGVILESLQVGNTRCTSREALERFFAALAVPRIAVPQQPPEGANSRLDRIAAAEAELRRPSR</sequence>
<accession>A0A517YDZ2</accession>
<dbReference type="Pfam" id="PF07618">
    <property type="entry name" value="DUF1580"/>
    <property type="match status" value="1"/>
</dbReference>
<dbReference type="InterPro" id="IPR011474">
    <property type="entry name" value="DUF1580"/>
</dbReference>
<dbReference type="Proteomes" id="UP000315017">
    <property type="component" value="Chromosome"/>
</dbReference>
<name>A0A517YDZ2_9BACT</name>
<proteinExistence type="predicted"/>
<evidence type="ECO:0000313" key="1">
    <source>
        <dbReference type="EMBL" id="QDU28458.1"/>
    </source>
</evidence>
<organism evidence="1 2">
    <name type="scientific">Anatilimnocola aggregata</name>
    <dbReference type="NCBI Taxonomy" id="2528021"/>
    <lineage>
        <taxon>Bacteria</taxon>
        <taxon>Pseudomonadati</taxon>
        <taxon>Planctomycetota</taxon>
        <taxon>Planctomycetia</taxon>
        <taxon>Pirellulales</taxon>
        <taxon>Pirellulaceae</taxon>
        <taxon>Anatilimnocola</taxon>
    </lineage>
</organism>
<evidence type="ECO:0000313" key="2">
    <source>
        <dbReference type="Proteomes" id="UP000315017"/>
    </source>
</evidence>
<gene>
    <name evidence="1" type="ORF">ETAA8_35580</name>
</gene>
<dbReference type="AlphaFoldDB" id="A0A517YDZ2"/>
<evidence type="ECO:0008006" key="3">
    <source>
        <dbReference type="Google" id="ProtNLM"/>
    </source>
</evidence>
<keyword evidence="2" id="KW-1185">Reference proteome</keyword>
<protein>
    <recommendedName>
        <fullName evidence="3">DUF1580 domain-containing protein</fullName>
    </recommendedName>
</protein>
<dbReference type="RefSeq" id="WP_145090775.1">
    <property type="nucleotide sequence ID" value="NZ_CP036274.1"/>
</dbReference>
<reference evidence="1 2" key="1">
    <citation type="submission" date="2019-02" db="EMBL/GenBank/DDBJ databases">
        <title>Deep-cultivation of Planctomycetes and their phenomic and genomic characterization uncovers novel biology.</title>
        <authorList>
            <person name="Wiegand S."/>
            <person name="Jogler M."/>
            <person name="Boedeker C."/>
            <person name="Pinto D."/>
            <person name="Vollmers J."/>
            <person name="Rivas-Marin E."/>
            <person name="Kohn T."/>
            <person name="Peeters S.H."/>
            <person name="Heuer A."/>
            <person name="Rast P."/>
            <person name="Oberbeckmann S."/>
            <person name="Bunk B."/>
            <person name="Jeske O."/>
            <person name="Meyerdierks A."/>
            <person name="Storesund J.E."/>
            <person name="Kallscheuer N."/>
            <person name="Luecker S."/>
            <person name="Lage O.M."/>
            <person name="Pohl T."/>
            <person name="Merkel B.J."/>
            <person name="Hornburger P."/>
            <person name="Mueller R.-W."/>
            <person name="Bruemmer F."/>
            <person name="Labrenz M."/>
            <person name="Spormann A.M."/>
            <person name="Op den Camp H."/>
            <person name="Overmann J."/>
            <person name="Amann R."/>
            <person name="Jetten M.S.M."/>
            <person name="Mascher T."/>
            <person name="Medema M.H."/>
            <person name="Devos D.P."/>
            <person name="Kaster A.-K."/>
            <person name="Ovreas L."/>
            <person name="Rohde M."/>
            <person name="Galperin M.Y."/>
            <person name="Jogler C."/>
        </authorList>
    </citation>
    <scope>NUCLEOTIDE SEQUENCE [LARGE SCALE GENOMIC DNA]</scope>
    <source>
        <strain evidence="1 2">ETA_A8</strain>
    </source>
</reference>
<dbReference type="OrthoDB" id="290434at2"/>